<keyword evidence="3 5" id="KW-1133">Transmembrane helix</keyword>
<dbReference type="PROSITE" id="PS50850">
    <property type="entry name" value="MFS"/>
    <property type="match status" value="1"/>
</dbReference>
<proteinExistence type="predicted"/>
<dbReference type="InterPro" id="IPR036259">
    <property type="entry name" value="MFS_trans_sf"/>
</dbReference>
<dbReference type="PANTHER" id="PTHR23514:SF13">
    <property type="entry name" value="INNER MEMBRANE PROTEIN YBJJ"/>
    <property type="match status" value="1"/>
</dbReference>
<evidence type="ECO:0000259" key="6">
    <source>
        <dbReference type="PROSITE" id="PS50850"/>
    </source>
</evidence>
<gene>
    <name evidence="7" type="ORF">ACHMWK_06510</name>
</gene>
<evidence type="ECO:0000256" key="2">
    <source>
        <dbReference type="ARBA" id="ARBA00022692"/>
    </source>
</evidence>
<feature type="transmembrane region" description="Helical" evidence="5">
    <location>
        <begin position="29"/>
        <end position="47"/>
    </location>
</feature>
<evidence type="ECO:0000256" key="3">
    <source>
        <dbReference type="ARBA" id="ARBA00022989"/>
    </source>
</evidence>
<feature type="transmembrane region" description="Helical" evidence="5">
    <location>
        <begin position="59"/>
        <end position="78"/>
    </location>
</feature>
<feature type="transmembrane region" description="Helical" evidence="5">
    <location>
        <begin position="254"/>
        <end position="274"/>
    </location>
</feature>
<dbReference type="Gene3D" id="1.20.1250.20">
    <property type="entry name" value="MFS general substrate transporter like domains"/>
    <property type="match status" value="2"/>
</dbReference>
<keyword evidence="8" id="KW-1185">Reference proteome</keyword>
<dbReference type="InterPro" id="IPR051788">
    <property type="entry name" value="MFS_Transporter"/>
</dbReference>
<dbReference type="EMBL" id="JBINXB010000005">
    <property type="protein sequence ID" value="MFH6565618.1"/>
    <property type="molecule type" value="Genomic_DNA"/>
</dbReference>
<dbReference type="PANTHER" id="PTHR23514">
    <property type="entry name" value="BYPASS OF STOP CODON PROTEIN 6"/>
    <property type="match status" value="1"/>
</dbReference>
<feature type="domain" description="Major facilitator superfamily (MFS) profile" evidence="6">
    <location>
        <begin position="215"/>
        <end position="393"/>
    </location>
</feature>
<dbReference type="InterPro" id="IPR020846">
    <property type="entry name" value="MFS_dom"/>
</dbReference>
<sequence>MCFLVTRLDQMNSMEQSFFTSKTLPASRLTFFLAGVGMGAWAPLVPFAKERAQIGEAELGLLLLCLGTGSMCMMPFVARLANFIGCRRTVYLASAFTAIALIGLSTATSYWMLLAFLFLFGAAVGTADVNMNLQGSLVERHHGKQMMSGFHGLFSVGNIVSAGAVSLLLWLGLSPVESIAALILGGAAVILSYGRHMLPFAELEGAPAKARPTRLVLLLGILCFIAFLVEGSMLDWSAVYLTSSRDVQPNVAGVGYAAFSVTMALGRLSGDWVVNRLGSRAVLFCGSLLAMAGMALAVSVNHWLISVIGFVLVGAGISNLVPIFCSKAGHQTVLPVAQALAIINAIGYMGILMGPAAIGFLAHETSLGFSLLLTAFLLLLVMVSAKVASYPKA</sequence>
<dbReference type="CDD" id="cd17393">
    <property type="entry name" value="MFS_MosC_like"/>
    <property type="match status" value="1"/>
</dbReference>
<dbReference type="RefSeq" id="WP_395246797.1">
    <property type="nucleotide sequence ID" value="NZ_JBINXB010000005.1"/>
</dbReference>
<dbReference type="InterPro" id="IPR011701">
    <property type="entry name" value="MFS"/>
</dbReference>
<dbReference type="Pfam" id="PF07690">
    <property type="entry name" value="MFS_1"/>
    <property type="match status" value="1"/>
</dbReference>
<feature type="transmembrane region" description="Helical" evidence="5">
    <location>
        <begin position="215"/>
        <end position="234"/>
    </location>
</feature>
<evidence type="ECO:0000313" key="7">
    <source>
        <dbReference type="EMBL" id="MFH6565618.1"/>
    </source>
</evidence>
<protein>
    <submittedName>
        <fullName evidence="7">MFS transporter</fullName>
    </submittedName>
</protein>
<evidence type="ECO:0000256" key="4">
    <source>
        <dbReference type="ARBA" id="ARBA00023136"/>
    </source>
</evidence>
<reference evidence="7 8" key="1">
    <citation type="submission" date="2024-10" db="EMBL/GenBank/DDBJ databases">
        <title>Aeromonas and Pseudomonas from the Cagarras Archipelago, Rio de Janeiro, Brazil.</title>
        <authorList>
            <person name="Canellas A.L.B."/>
            <person name="Laport M.S."/>
        </authorList>
    </citation>
    <scope>NUCLEOTIDE SEQUENCE [LARGE SCALE GENOMIC DNA]</scope>
    <source>
        <strain evidence="7 8">CPF-4</strain>
    </source>
</reference>
<name>A0ABW7LVI3_9PSED</name>
<feature type="transmembrane region" description="Helical" evidence="5">
    <location>
        <begin position="113"/>
        <end position="131"/>
    </location>
</feature>
<evidence type="ECO:0000313" key="8">
    <source>
        <dbReference type="Proteomes" id="UP001609821"/>
    </source>
</evidence>
<dbReference type="Proteomes" id="UP001609821">
    <property type="component" value="Unassembled WGS sequence"/>
</dbReference>
<evidence type="ECO:0000256" key="5">
    <source>
        <dbReference type="SAM" id="Phobius"/>
    </source>
</evidence>
<feature type="transmembrane region" description="Helical" evidence="5">
    <location>
        <begin position="178"/>
        <end position="194"/>
    </location>
</feature>
<feature type="transmembrane region" description="Helical" evidence="5">
    <location>
        <begin position="90"/>
        <end position="107"/>
    </location>
</feature>
<feature type="transmembrane region" description="Helical" evidence="5">
    <location>
        <begin position="367"/>
        <end position="388"/>
    </location>
</feature>
<feature type="transmembrane region" description="Helical" evidence="5">
    <location>
        <begin position="152"/>
        <end position="172"/>
    </location>
</feature>
<feature type="transmembrane region" description="Helical" evidence="5">
    <location>
        <begin position="304"/>
        <end position="324"/>
    </location>
</feature>
<organism evidence="7 8">
    <name type="scientific">Pseudomonas kulmbachensis</name>
    <dbReference type="NCBI Taxonomy" id="3043408"/>
    <lineage>
        <taxon>Bacteria</taxon>
        <taxon>Pseudomonadati</taxon>
        <taxon>Pseudomonadota</taxon>
        <taxon>Gammaproteobacteria</taxon>
        <taxon>Pseudomonadales</taxon>
        <taxon>Pseudomonadaceae</taxon>
        <taxon>Pseudomonas</taxon>
    </lineage>
</organism>
<keyword evidence="2 5" id="KW-0812">Transmembrane</keyword>
<comment type="subcellular location">
    <subcellularLocation>
        <location evidence="1">Membrane</location>
        <topology evidence="1">Multi-pass membrane protein</topology>
    </subcellularLocation>
</comment>
<feature type="transmembrane region" description="Helical" evidence="5">
    <location>
        <begin position="281"/>
        <end position="298"/>
    </location>
</feature>
<comment type="caution">
    <text evidence="7">The sequence shown here is derived from an EMBL/GenBank/DDBJ whole genome shotgun (WGS) entry which is preliminary data.</text>
</comment>
<feature type="transmembrane region" description="Helical" evidence="5">
    <location>
        <begin position="336"/>
        <end position="361"/>
    </location>
</feature>
<dbReference type="SUPFAM" id="SSF103473">
    <property type="entry name" value="MFS general substrate transporter"/>
    <property type="match status" value="1"/>
</dbReference>
<keyword evidence="4 5" id="KW-0472">Membrane</keyword>
<accession>A0ABW7LVI3</accession>
<evidence type="ECO:0000256" key="1">
    <source>
        <dbReference type="ARBA" id="ARBA00004141"/>
    </source>
</evidence>